<dbReference type="InterPro" id="IPR001647">
    <property type="entry name" value="HTH_TetR"/>
</dbReference>
<dbReference type="PANTHER" id="PTHR30055:SF233">
    <property type="entry name" value="REGULATORY PROTEIN TETR"/>
    <property type="match status" value="1"/>
</dbReference>
<dbReference type="EMBL" id="CAKLDI010000002">
    <property type="protein sequence ID" value="CAH0535447.1"/>
    <property type="molecule type" value="Genomic_DNA"/>
</dbReference>
<dbReference type="InterPro" id="IPR050109">
    <property type="entry name" value="HTH-type_TetR-like_transc_reg"/>
</dbReference>
<name>A0ABM8ZXJ6_9VIBR</name>
<accession>A0ABM8ZXJ6</accession>
<feature type="region of interest" description="Disordered" evidence="3">
    <location>
        <begin position="1"/>
        <end position="20"/>
    </location>
</feature>
<dbReference type="Gene3D" id="1.10.357.10">
    <property type="entry name" value="Tetracycline Repressor, domain 2"/>
    <property type="match status" value="1"/>
</dbReference>
<evidence type="ECO:0000313" key="6">
    <source>
        <dbReference type="Proteomes" id="UP000838672"/>
    </source>
</evidence>
<feature type="domain" description="HTH tetR-type" evidence="4">
    <location>
        <begin position="26"/>
        <end position="86"/>
    </location>
</feature>
<dbReference type="PANTHER" id="PTHR30055">
    <property type="entry name" value="HTH-TYPE TRANSCRIPTIONAL REGULATOR RUTR"/>
    <property type="match status" value="1"/>
</dbReference>
<protein>
    <recommendedName>
        <fullName evidence="4">HTH tetR-type domain-containing protein</fullName>
    </recommendedName>
</protein>
<comment type="caution">
    <text evidence="5">The sequence shown here is derived from an EMBL/GenBank/DDBJ whole genome shotgun (WGS) entry which is preliminary data.</text>
</comment>
<evidence type="ECO:0000259" key="4">
    <source>
        <dbReference type="PROSITE" id="PS50977"/>
    </source>
</evidence>
<evidence type="ECO:0000256" key="3">
    <source>
        <dbReference type="SAM" id="MobiDB-lite"/>
    </source>
</evidence>
<dbReference type="RefSeq" id="WP_237468316.1">
    <property type="nucleotide sequence ID" value="NZ_CAKLDI010000002.1"/>
</dbReference>
<gene>
    <name evidence="5" type="ORF">VST7929_03021</name>
</gene>
<evidence type="ECO:0000256" key="2">
    <source>
        <dbReference type="PROSITE-ProRule" id="PRU00335"/>
    </source>
</evidence>
<evidence type="ECO:0000256" key="1">
    <source>
        <dbReference type="ARBA" id="ARBA00023125"/>
    </source>
</evidence>
<organism evidence="5 6">
    <name type="scientific">Vibrio stylophorae</name>
    <dbReference type="NCBI Taxonomy" id="659351"/>
    <lineage>
        <taxon>Bacteria</taxon>
        <taxon>Pseudomonadati</taxon>
        <taxon>Pseudomonadota</taxon>
        <taxon>Gammaproteobacteria</taxon>
        <taxon>Vibrionales</taxon>
        <taxon>Vibrionaceae</taxon>
        <taxon>Vibrio</taxon>
    </lineage>
</organism>
<dbReference type="Pfam" id="PF00440">
    <property type="entry name" value="TetR_N"/>
    <property type="match status" value="1"/>
</dbReference>
<dbReference type="SUPFAM" id="SSF46689">
    <property type="entry name" value="Homeodomain-like"/>
    <property type="match status" value="1"/>
</dbReference>
<reference evidence="5" key="1">
    <citation type="submission" date="2021-11" db="EMBL/GenBank/DDBJ databases">
        <authorList>
            <person name="Rodrigo-Torres L."/>
            <person name="Arahal R. D."/>
            <person name="Lucena T."/>
        </authorList>
    </citation>
    <scope>NUCLEOTIDE SEQUENCE</scope>
    <source>
        <strain evidence="5">CECT 7929</strain>
    </source>
</reference>
<dbReference type="InterPro" id="IPR009057">
    <property type="entry name" value="Homeodomain-like_sf"/>
</dbReference>
<dbReference type="Proteomes" id="UP000838672">
    <property type="component" value="Unassembled WGS sequence"/>
</dbReference>
<sequence>MSQQKKIEQQKNTAVPTFIDKESNEHNARERLFLAASSLFLSQDYDRVSVRAIARQANVDPALIRYYFGNKAALFESVLIALFEPLKHALASANGPLSFQNLRQFMLEHKSLMTKNPQLPKMMVRLLLLDETNAASAIMRKVMKRTLHTVSWPIFSTKPLEFAMADGVDPDLAQLSMVSLMVFPFIASKTVLSMQHLDLSDAQHDALVDHNLRLLSQGIFDLNKIASSTIENGAH</sequence>
<keyword evidence="6" id="KW-1185">Reference proteome</keyword>
<proteinExistence type="predicted"/>
<dbReference type="PROSITE" id="PS50977">
    <property type="entry name" value="HTH_TETR_2"/>
    <property type="match status" value="1"/>
</dbReference>
<keyword evidence="1 2" id="KW-0238">DNA-binding</keyword>
<feature type="DNA-binding region" description="H-T-H motif" evidence="2">
    <location>
        <begin position="49"/>
        <end position="68"/>
    </location>
</feature>
<evidence type="ECO:0000313" key="5">
    <source>
        <dbReference type="EMBL" id="CAH0535447.1"/>
    </source>
</evidence>